<reference evidence="2" key="1">
    <citation type="submission" date="2017-04" db="EMBL/GenBank/DDBJ databases">
        <authorList>
            <person name="Varghese N."/>
            <person name="Submissions S."/>
        </authorList>
    </citation>
    <scope>NUCLEOTIDE SEQUENCE [LARGE SCALE GENOMIC DNA]</scope>
    <source>
        <strain evidence="2">B4P</strain>
    </source>
</reference>
<dbReference type="OrthoDB" id="5242510at2"/>
<accession>A0A1X7CYK1</accession>
<name>A0A1X7CYK1_9HYPH</name>
<gene>
    <name evidence="1" type="ORF">SAMN02982989_4763</name>
</gene>
<proteinExistence type="predicted"/>
<dbReference type="RefSeq" id="WP_085420175.1">
    <property type="nucleotide sequence ID" value="NZ_FXAF01000002.1"/>
</dbReference>
<dbReference type="EMBL" id="FXAF01000002">
    <property type="protein sequence ID" value="SMF05400.1"/>
    <property type="molecule type" value="Genomic_DNA"/>
</dbReference>
<dbReference type="Pfam" id="PF11927">
    <property type="entry name" value="HODM_asu-like"/>
    <property type="match status" value="1"/>
</dbReference>
<dbReference type="InterPro" id="IPR021848">
    <property type="entry name" value="HODM_asu-like"/>
</dbReference>
<evidence type="ECO:0008006" key="3">
    <source>
        <dbReference type="Google" id="ProtNLM"/>
    </source>
</evidence>
<dbReference type="STRING" id="464029.SAMN02982989_4763"/>
<protein>
    <recommendedName>
        <fullName evidence="3">DUF3445 domain-containing protein</fullName>
    </recommendedName>
</protein>
<evidence type="ECO:0000313" key="1">
    <source>
        <dbReference type="EMBL" id="SMF05400.1"/>
    </source>
</evidence>
<dbReference type="AlphaFoldDB" id="A0A1X7CYK1"/>
<sequence length="302" mass="33712">MNDKTLTYTPYDGSSKPFTIGLLQLDPARWIEPDGDLAYHLAEKRRLFAEHGGQVFRAEPGTEEAQQEILDALVDYLPSHHPAIYRRAGNVMEMAGQRVGLSDDALPPLLRAGLLVQDDLVVMRKGEKGWRLAAAFLAFPSSWSLSEKFGKVMDEIHAPVPDFEGGSRNAGLISRMFDNLPPDRFVVRWNWSVNWGYRLYRPASQPASETKDIPPEEAFIRVERQTLRKMPVSGDILFTIRIYLDPVTAIMGQPNAPELAASLADQLEALNPAQTDYKGLSAKRAELVALLRKSADARVTVE</sequence>
<organism evidence="1 2">
    <name type="scientific">Xaviernesmea oryzae</name>
    <dbReference type="NCBI Taxonomy" id="464029"/>
    <lineage>
        <taxon>Bacteria</taxon>
        <taxon>Pseudomonadati</taxon>
        <taxon>Pseudomonadota</taxon>
        <taxon>Alphaproteobacteria</taxon>
        <taxon>Hyphomicrobiales</taxon>
        <taxon>Rhizobiaceae</taxon>
        <taxon>Rhizobium/Agrobacterium group</taxon>
        <taxon>Xaviernesmea</taxon>
    </lineage>
</organism>
<evidence type="ECO:0000313" key="2">
    <source>
        <dbReference type="Proteomes" id="UP000192903"/>
    </source>
</evidence>
<dbReference type="Proteomes" id="UP000192903">
    <property type="component" value="Unassembled WGS sequence"/>
</dbReference>
<keyword evidence="2" id="KW-1185">Reference proteome</keyword>